<reference evidence="3" key="1">
    <citation type="submission" date="2014-11" db="EMBL/GenBank/DDBJ databases">
        <authorList>
            <person name="Malar M.C."/>
            <person name="Sen D."/>
            <person name="Tripathy S."/>
        </authorList>
    </citation>
    <scope>NUCLEOTIDE SEQUENCE</scope>
    <source>
        <strain evidence="3">BDU141951</strain>
    </source>
</reference>
<dbReference type="PANTHER" id="PTHR39084:SF1">
    <property type="entry name" value="DUF4010 DOMAIN-CONTAINING PROTEIN"/>
    <property type="match status" value="1"/>
</dbReference>
<comment type="caution">
    <text evidence="3">The sequence shown here is derived from an EMBL/GenBank/DDBJ whole genome shotgun (WGS) entry which is preliminary data.</text>
</comment>
<dbReference type="Pfam" id="PF13194">
    <property type="entry name" value="DUF4010"/>
    <property type="match status" value="1"/>
</dbReference>
<evidence type="ECO:0000259" key="2">
    <source>
        <dbReference type="Pfam" id="PF13194"/>
    </source>
</evidence>
<dbReference type="InterPro" id="IPR025105">
    <property type="entry name" value="DUF4010"/>
</dbReference>
<dbReference type="Pfam" id="PF02308">
    <property type="entry name" value="MgtC"/>
    <property type="match status" value="1"/>
</dbReference>
<reference evidence="3" key="3">
    <citation type="submission" date="2020-02" db="EMBL/GenBank/DDBJ databases">
        <authorList>
            <person name="Sarangi A.N."/>
            <person name="Ghosh S."/>
            <person name="Mukherjee M."/>
            <person name="Tripathy S."/>
        </authorList>
    </citation>
    <scope>NUCLEOTIDE SEQUENCE</scope>
    <source>
        <strain evidence="3">BDU141951</strain>
    </source>
</reference>
<dbReference type="InterPro" id="IPR049177">
    <property type="entry name" value="MgtC_SapB_SrpB_YhiD_N"/>
</dbReference>
<organism evidence="3">
    <name type="scientific">Lyngbya confervoides BDU141951</name>
    <dbReference type="NCBI Taxonomy" id="1574623"/>
    <lineage>
        <taxon>Bacteria</taxon>
        <taxon>Bacillati</taxon>
        <taxon>Cyanobacteriota</taxon>
        <taxon>Cyanophyceae</taxon>
        <taxon>Oscillatoriophycideae</taxon>
        <taxon>Oscillatoriales</taxon>
        <taxon>Microcoleaceae</taxon>
        <taxon>Lyngbya</taxon>
    </lineage>
</organism>
<reference evidence="3" key="2">
    <citation type="journal article" date="2015" name="Genome Announc.">
        <title>Draft Genome Sequence of Filamentous Marine Cyanobacterium Lyngbya confervoides Strain BDU141951.</title>
        <authorList>
            <person name="Chandrababunaidu M.M."/>
            <person name="Sen D."/>
            <person name="Tripathy S."/>
        </authorList>
    </citation>
    <scope>NUCLEOTIDE SEQUENCE</scope>
    <source>
        <strain evidence="3">BDU141951</strain>
    </source>
</reference>
<sequence>MPDSLVSLIPTDAFKLFLVIFLSFLIGLEREEQKVAVGHYAFGGVRTYPLLGLVGYALASISTGAMIPLALGFVVVGGFLLLAYWHKLQTAQGSGFTSEAAGLMTYLVGALIYRDRYWVATAIAITSVILLELKTTLEGLTQKFSPHDILTFTQFLFLSLVILPILPNQAFGPFQINPFKTWLVVVAVSAISYGSFLLQRYRQGRGGVMLSALLGGAYSSTVTTVALAKRSLADPRPRVYAGSMMIGSGVMYLRLALLVSLFNPGLRQTLLLPFALLGILGMAIGGVWASSGKVTEEVPPQPHLYPAQNPLELKAAFLFAGLFVSMVILTHYVVLYLGNRGVFTLATIMGVTDVDPFILGMTQSAGQGTELAVASGAIAIAAASNNLVKDLYALLFSQSPGHLKFDRQLPGTQALGLLTLLAIAGLTPLLWLL</sequence>
<feature type="domain" description="DUF4010" evidence="2">
    <location>
        <begin position="186"/>
        <end position="396"/>
    </location>
</feature>
<evidence type="ECO:0000259" key="1">
    <source>
        <dbReference type="Pfam" id="PF02308"/>
    </source>
</evidence>
<dbReference type="AlphaFoldDB" id="A0A0C1Y3N9"/>
<evidence type="ECO:0000313" key="3">
    <source>
        <dbReference type="EMBL" id="NEV66453.1"/>
    </source>
</evidence>
<accession>A0A0C1Y3N9</accession>
<gene>
    <name evidence="3" type="ORF">QQ91_004935</name>
</gene>
<dbReference type="PANTHER" id="PTHR39084">
    <property type="entry name" value="MEMBRANE PROTEIN-RELATED"/>
    <property type="match status" value="1"/>
</dbReference>
<proteinExistence type="predicted"/>
<dbReference type="EMBL" id="JTHE02000003">
    <property type="protein sequence ID" value="NEV66453.1"/>
    <property type="molecule type" value="Genomic_DNA"/>
</dbReference>
<feature type="domain" description="MgtC/SapB/SrpB/YhiD N-terminal" evidence="1">
    <location>
        <begin position="16"/>
        <end position="138"/>
    </location>
</feature>
<protein>
    <submittedName>
        <fullName evidence="3">MgtC/SapB family protein</fullName>
    </submittedName>
</protein>
<name>A0A0C1Y3N9_9CYAN</name>